<proteinExistence type="predicted"/>
<evidence type="ECO:0000256" key="2">
    <source>
        <dbReference type="ARBA" id="ARBA00022833"/>
    </source>
</evidence>
<keyword evidence="9" id="KW-1185">Reference proteome</keyword>
<dbReference type="PANTHER" id="PTHR31944:SF129">
    <property type="entry name" value="ASPYRIDONES CLUSTER REGULATOR APDR-RELATED"/>
    <property type="match status" value="1"/>
</dbReference>
<feature type="region of interest" description="Disordered" evidence="7">
    <location>
        <begin position="400"/>
        <end position="447"/>
    </location>
</feature>
<dbReference type="AlphaFoldDB" id="A0A1J7IIS0"/>
<dbReference type="GO" id="GO:0001228">
    <property type="term" value="F:DNA-binding transcription activator activity, RNA polymerase II-specific"/>
    <property type="evidence" value="ECO:0007669"/>
    <property type="project" value="TreeGrafter"/>
</dbReference>
<dbReference type="GO" id="GO:0005634">
    <property type="term" value="C:nucleus"/>
    <property type="evidence" value="ECO:0007669"/>
    <property type="project" value="TreeGrafter"/>
</dbReference>
<keyword evidence="2" id="KW-0862">Zinc</keyword>
<evidence type="ECO:0000256" key="6">
    <source>
        <dbReference type="ARBA" id="ARBA00023242"/>
    </source>
</evidence>
<feature type="compositionally biased region" description="Polar residues" evidence="7">
    <location>
        <begin position="1"/>
        <end position="20"/>
    </location>
</feature>
<evidence type="ECO:0000256" key="4">
    <source>
        <dbReference type="ARBA" id="ARBA00023125"/>
    </source>
</evidence>
<accession>A0A1J7IIS0</accession>
<sequence>MSESEIVRSSMSDSGPSSYHQLPGAALFGDSVQESEFPDEEMLDLSFLTGSTCFDIEPANAVSSAEGIEGSLWDTCSRLGFPPVFPYSKQSDSMSDLERYLRLPVAAPPPRMAVDPTSTVTSPWNNVTVRCDGVRYLLRKYAGGRSDGDEVDISDAETGRPLMEMLTRLERAARAPHEAKADVALGAWPDPTTVELTAATAKKLLPPRPQCDVLVRAYIKTFESLLRVLDVPSFLLQYDRFWEPPSAQPTSADQISICHILLVITLGSCVTISPLATADSQSALQQETAARISFARHWLTRQMVSGYRASLGVAQSMCLLALAGLIQPRPSSALTGADFLLGDYDLTRIGFQIGLHREPTTRNPGMSAKEVNMRRGLWATMLELSLQRCFEKGLPAPLMPESYDCGPPSGSTGDDEEAGETFHSADAGKDTAPASPDPGPPQRAQDP</sequence>
<keyword evidence="4" id="KW-0238">DNA-binding</keyword>
<evidence type="ECO:0000256" key="5">
    <source>
        <dbReference type="ARBA" id="ARBA00023163"/>
    </source>
</evidence>
<dbReference type="OrthoDB" id="4337792at2759"/>
<organism evidence="8 9">
    <name type="scientific">Coniochaeta ligniaria NRRL 30616</name>
    <dbReference type="NCBI Taxonomy" id="1408157"/>
    <lineage>
        <taxon>Eukaryota</taxon>
        <taxon>Fungi</taxon>
        <taxon>Dikarya</taxon>
        <taxon>Ascomycota</taxon>
        <taxon>Pezizomycotina</taxon>
        <taxon>Sordariomycetes</taxon>
        <taxon>Sordariomycetidae</taxon>
        <taxon>Coniochaetales</taxon>
        <taxon>Coniochaetaceae</taxon>
        <taxon>Coniochaeta</taxon>
    </lineage>
</organism>
<dbReference type="PANTHER" id="PTHR31944">
    <property type="entry name" value="HEME-RESPONSIVE ZINC FINGER TRANSCRIPTION FACTOR HAP1"/>
    <property type="match status" value="1"/>
</dbReference>
<dbReference type="STRING" id="1408157.A0A1J7IIS0"/>
<dbReference type="Proteomes" id="UP000182658">
    <property type="component" value="Unassembled WGS sequence"/>
</dbReference>
<protein>
    <recommendedName>
        <fullName evidence="10">Transcription factor domain-containing protein</fullName>
    </recommendedName>
</protein>
<evidence type="ECO:0000313" key="8">
    <source>
        <dbReference type="EMBL" id="OIW27599.1"/>
    </source>
</evidence>
<keyword evidence="5" id="KW-0804">Transcription</keyword>
<name>A0A1J7IIS0_9PEZI</name>
<evidence type="ECO:0000313" key="9">
    <source>
        <dbReference type="Proteomes" id="UP000182658"/>
    </source>
</evidence>
<dbReference type="GO" id="GO:0000978">
    <property type="term" value="F:RNA polymerase II cis-regulatory region sequence-specific DNA binding"/>
    <property type="evidence" value="ECO:0007669"/>
    <property type="project" value="TreeGrafter"/>
</dbReference>
<evidence type="ECO:0000256" key="3">
    <source>
        <dbReference type="ARBA" id="ARBA00023015"/>
    </source>
</evidence>
<reference evidence="8 9" key="1">
    <citation type="submission" date="2016-10" db="EMBL/GenBank/DDBJ databases">
        <title>Draft genome sequence of Coniochaeta ligniaria NRRL30616, a lignocellulolytic fungus for bioabatement of inhibitors in plant biomass hydrolysates.</title>
        <authorList>
            <consortium name="DOE Joint Genome Institute"/>
            <person name="Jimenez D.J."/>
            <person name="Hector R.E."/>
            <person name="Riley R."/>
            <person name="Sun H."/>
            <person name="Grigoriev I.V."/>
            <person name="Van Elsas J.D."/>
            <person name="Nichols N.N."/>
        </authorList>
    </citation>
    <scope>NUCLEOTIDE SEQUENCE [LARGE SCALE GENOMIC DNA]</scope>
    <source>
        <strain evidence="8 9">NRRL 30616</strain>
    </source>
</reference>
<keyword evidence="1" id="KW-0479">Metal-binding</keyword>
<keyword evidence="6" id="KW-0539">Nucleus</keyword>
<dbReference type="EMBL" id="KV875099">
    <property type="protein sequence ID" value="OIW27599.1"/>
    <property type="molecule type" value="Genomic_DNA"/>
</dbReference>
<evidence type="ECO:0008006" key="10">
    <source>
        <dbReference type="Google" id="ProtNLM"/>
    </source>
</evidence>
<dbReference type="InterPro" id="IPR051430">
    <property type="entry name" value="Fungal_TF_Env_Response"/>
</dbReference>
<dbReference type="CDD" id="cd12148">
    <property type="entry name" value="fungal_TF_MHR"/>
    <property type="match status" value="1"/>
</dbReference>
<feature type="region of interest" description="Disordered" evidence="7">
    <location>
        <begin position="1"/>
        <end position="22"/>
    </location>
</feature>
<keyword evidence="3" id="KW-0805">Transcription regulation</keyword>
<gene>
    <name evidence="8" type="ORF">CONLIGDRAFT_645846</name>
</gene>
<evidence type="ECO:0000256" key="7">
    <source>
        <dbReference type="SAM" id="MobiDB-lite"/>
    </source>
</evidence>
<dbReference type="InParanoid" id="A0A1J7IIS0"/>
<dbReference type="GO" id="GO:0046872">
    <property type="term" value="F:metal ion binding"/>
    <property type="evidence" value="ECO:0007669"/>
    <property type="project" value="UniProtKB-KW"/>
</dbReference>
<evidence type="ECO:0000256" key="1">
    <source>
        <dbReference type="ARBA" id="ARBA00022723"/>
    </source>
</evidence>